<dbReference type="GO" id="GO:0016020">
    <property type="term" value="C:membrane"/>
    <property type="evidence" value="ECO:0007669"/>
    <property type="project" value="UniProtKB-SubCell"/>
</dbReference>
<comment type="similarity">
    <text evidence="2">Belongs to the major facilitator superfamily. Monocarboxylate porter (TC 2.A.1.13) family.</text>
</comment>
<comment type="subcellular location">
    <subcellularLocation>
        <location evidence="1">Membrane</location>
        <topology evidence="1">Multi-pass membrane protein</topology>
    </subcellularLocation>
</comment>
<dbReference type="GeneID" id="25277022"/>
<evidence type="ECO:0000313" key="7">
    <source>
        <dbReference type="Proteomes" id="UP000027920"/>
    </source>
</evidence>
<evidence type="ECO:0000256" key="2">
    <source>
        <dbReference type="ARBA" id="ARBA00006727"/>
    </source>
</evidence>
<feature type="transmembrane region" description="Helical" evidence="4">
    <location>
        <begin position="437"/>
        <end position="463"/>
    </location>
</feature>
<reference evidence="6 7" key="1">
    <citation type="submission" date="2013-03" db="EMBL/GenBank/DDBJ databases">
        <title>The Genome Sequence of Exophiala aquamarina CBS 119918.</title>
        <authorList>
            <consortium name="The Broad Institute Genomics Platform"/>
            <person name="Cuomo C."/>
            <person name="de Hoog S."/>
            <person name="Gorbushina A."/>
            <person name="Walker B."/>
            <person name="Young S.K."/>
            <person name="Zeng Q."/>
            <person name="Gargeya S."/>
            <person name="Fitzgerald M."/>
            <person name="Haas B."/>
            <person name="Abouelleil A."/>
            <person name="Allen A.W."/>
            <person name="Alvarado L."/>
            <person name="Arachchi H.M."/>
            <person name="Berlin A.M."/>
            <person name="Chapman S.B."/>
            <person name="Gainer-Dewar J."/>
            <person name="Goldberg J."/>
            <person name="Griggs A."/>
            <person name="Gujja S."/>
            <person name="Hansen M."/>
            <person name="Howarth C."/>
            <person name="Imamovic A."/>
            <person name="Ireland A."/>
            <person name="Larimer J."/>
            <person name="McCowan C."/>
            <person name="Murphy C."/>
            <person name="Pearson M."/>
            <person name="Poon T.W."/>
            <person name="Priest M."/>
            <person name="Roberts A."/>
            <person name="Saif S."/>
            <person name="Shea T."/>
            <person name="Sisk P."/>
            <person name="Sykes S."/>
            <person name="Wortman J."/>
            <person name="Nusbaum C."/>
            <person name="Birren B."/>
        </authorList>
    </citation>
    <scope>NUCLEOTIDE SEQUENCE [LARGE SCALE GENOMIC DNA]</scope>
    <source>
        <strain evidence="6 7">CBS 119918</strain>
    </source>
</reference>
<dbReference type="Gene3D" id="1.20.1250.20">
    <property type="entry name" value="MFS general substrate transporter like domains"/>
    <property type="match status" value="2"/>
</dbReference>
<sequence>MAVTRSQRSISLVQLNESHAAGSVEANGFPGLPAEVPDDDGTSHNYTSHEANDIITQSLRPVDGGYSAWKVLIAAFIFDALLWGFPMSFGVFQNYYSQLPGLARSNVALIGTTAQGLYFLGAPFSAMVTKRFPRYQRQQIWISWPLCILGLLAASFSSTLGGLVATQGVMYGVGFVMLAYPIVSMLNEWWVVRKGMAFGLLSASSGVTGVVMPFIIEAMLRRYGHRTTLRASAVAMVVLTAPFIPLLEGRLPPSEHSTMSRTNWSFLKKPLFYVFCFSTMVQGLAFFIPPVFLPSYAADIGLSSTQGALLLALMSAAQVFGQFAFGYLSDKRFSVTSLVLVCLVFSAGATFVFWGLSKSLPMLVTFSIIYGVFAFGFGTMRVAMGTAVSDDQSAMVATYAILVFLQGIGNVLVSPISAGLISNGVSLSDFGASSYKWLIVFTGGCMVLSSIPIGLQYIGVGIIKHSRRSG</sequence>
<feature type="transmembrane region" description="Helical" evidence="4">
    <location>
        <begin position="68"/>
        <end position="87"/>
    </location>
</feature>
<feature type="transmembrane region" description="Helical" evidence="4">
    <location>
        <begin position="308"/>
        <end position="328"/>
    </location>
</feature>
<dbReference type="PANTHER" id="PTHR11360:SF287">
    <property type="entry name" value="MFS MONOCARBOXYLATE TRANSPORTER"/>
    <property type="match status" value="1"/>
</dbReference>
<feature type="transmembrane region" description="Helical" evidence="4">
    <location>
        <begin position="107"/>
        <end position="128"/>
    </location>
</feature>
<dbReference type="VEuPathDB" id="FungiDB:A1O9_02077"/>
<feature type="transmembrane region" description="Helical" evidence="4">
    <location>
        <begin position="396"/>
        <end position="417"/>
    </location>
</feature>
<dbReference type="AlphaFoldDB" id="A0A072PKV8"/>
<evidence type="ECO:0000259" key="5">
    <source>
        <dbReference type="PROSITE" id="PS50850"/>
    </source>
</evidence>
<feature type="transmembrane region" description="Helical" evidence="4">
    <location>
        <begin position="270"/>
        <end position="288"/>
    </location>
</feature>
<comment type="caution">
    <text evidence="6">The sequence shown here is derived from an EMBL/GenBank/DDBJ whole genome shotgun (WGS) entry which is preliminary data.</text>
</comment>
<evidence type="ECO:0000256" key="4">
    <source>
        <dbReference type="SAM" id="Phobius"/>
    </source>
</evidence>
<feature type="transmembrane region" description="Helical" evidence="4">
    <location>
        <begin position="195"/>
        <end position="216"/>
    </location>
</feature>
<evidence type="ECO:0000256" key="3">
    <source>
        <dbReference type="SAM" id="MobiDB-lite"/>
    </source>
</evidence>
<dbReference type="Pfam" id="PF07690">
    <property type="entry name" value="MFS_1"/>
    <property type="match status" value="1"/>
</dbReference>
<feature type="transmembrane region" description="Helical" evidence="4">
    <location>
        <begin position="164"/>
        <end position="183"/>
    </location>
</feature>
<dbReference type="OrthoDB" id="2213137at2759"/>
<dbReference type="SUPFAM" id="SSF103473">
    <property type="entry name" value="MFS general substrate transporter"/>
    <property type="match status" value="1"/>
</dbReference>
<feature type="domain" description="Major facilitator superfamily (MFS) profile" evidence="5">
    <location>
        <begin position="271"/>
        <end position="470"/>
    </location>
</feature>
<feature type="transmembrane region" description="Helical" evidence="4">
    <location>
        <begin position="140"/>
        <end position="158"/>
    </location>
</feature>
<dbReference type="GO" id="GO:0022857">
    <property type="term" value="F:transmembrane transporter activity"/>
    <property type="evidence" value="ECO:0007669"/>
    <property type="project" value="InterPro"/>
</dbReference>
<accession>A0A072PKV8</accession>
<dbReference type="InterPro" id="IPR036259">
    <property type="entry name" value="MFS_trans_sf"/>
</dbReference>
<keyword evidence="4" id="KW-0472">Membrane</keyword>
<dbReference type="PROSITE" id="PS50850">
    <property type="entry name" value="MFS"/>
    <property type="match status" value="1"/>
</dbReference>
<keyword evidence="4" id="KW-0812">Transmembrane</keyword>
<keyword evidence="4" id="KW-1133">Transmembrane helix</keyword>
<dbReference type="Proteomes" id="UP000027920">
    <property type="component" value="Unassembled WGS sequence"/>
</dbReference>
<evidence type="ECO:0000256" key="1">
    <source>
        <dbReference type="ARBA" id="ARBA00004141"/>
    </source>
</evidence>
<evidence type="ECO:0000313" key="6">
    <source>
        <dbReference type="EMBL" id="KEF60516.1"/>
    </source>
</evidence>
<name>A0A072PKV8_9EURO</name>
<gene>
    <name evidence="6" type="ORF">A1O9_02077</name>
</gene>
<feature type="transmembrane region" description="Helical" evidence="4">
    <location>
        <begin position="362"/>
        <end position="384"/>
    </location>
</feature>
<dbReference type="PANTHER" id="PTHR11360">
    <property type="entry name" value="MONOCARBOXYLATE TRANSPORTER"/>
    <property type="match status" value="1"/>
</dbReference>
<dbReference type="EMBL" id="AMGV01000002">
    <property type="protein sequence ID" value="KEF60516.1"/>
    <property type="molecule type" value="Genomic_DNA"/>
</dbReference>
<keyword evidence="7" id="KW-1185">Reference proteome</keyword>
<dbReference type="InterPro" id="IPR011701">
    <property type="entry name" value="MFS"/>
</dbReference>
<dbReference type="HOGENOM" id="CLU_001265_1_2_1"/>
<feature type="transmembrane region" description="Helical" evidence="4">
    <location>
        <begin position="335"/>
        <end position="356"/>
    </location>
</feature>
<organism evidence="6 7">
    <name type="scientific">Exophiala aquamarina CBS 119918</name>
    <dbReference type="NCBI Taxonomy" id="1182545"/>
    <lineage>
        <taxon>Eukaryota</taxon>
        <taxon>Fungi</taxon>
        <taxon>Dikarya</taxon>
        <taxon>Ascomycota</taxon>
        <taxon>Pezizomycotina</taxon>
        <taxon>Eurotiomycetes</taxon>
        <taxon>Chaetothyriomycetidae</taxon>
        <taxon>Chaetothyriales</taxon>
        <taxon>Herpotrichiellaceae</taxon>
        <taxon>Exophiala</taxon>
    </lineage>
</organism>
<dbReference type="RefSeq" id="XP_013263106.1">
    <property type="nucleotide sequence ID" value="XM_013407652.1"/>
</dbReference>
<dbReference type="InterPro" id="IPR050327">
    <property type="entry name" value="Proton-linked_MCT"/>
</dbReference>
<protein>
    <recommendedName>
        <fullName evidence="5">Major facilitator superfamily (MFS) profile domain-containing protein</fullName>
    </recommendedName>
</protein>
<dbReference type="InterPro" id="IPR020846">
    <property type="entry name" value="MFS_dom"/>
</dbReference>
<proteinExistence type="inferred from homology"/>
<feature type="transmembrane region" description="Helical" evidence="4">
    <location>
        <begin position="228"/>
        <end position="249"/>
    </location>
</feature>
<feature type="region of interest" description="Disordered" evidence="3">
    <location>
        <begin position="24"/>
        <end position="47"/>
    </location>
</feature>